<name>H8MG45_CORCM</name>
<dbReference type="eggNOG" id="COG1132">
    <property type="taxonomic scope" value="Bacteria"/>
</dbReference>
<feature type="transmembrane region" description="Helical" evidence="9">
    <location>
        <begin position="144"/>
        <end position="169"/>
    </location>
</feature>
<evidence type="ECO:0000256" key="4">
    <source>
        <dbReference type="ARBA" id="ARBA00022692"/>
    </source>
</evidence>
<dbReference type="GO" id="GO:0005524">
    <property type="term" value="F:ATP binding"/>
    <property type="evidence" value="ECO:0007669"/>
    <property type="project" value="UniProtKB-KW"/>
</dbReference>
<dbReference type="SUPFAM" id="SSF52540">
    <property type="entry name" value="P-loop containing nucleoside triphosphate hydrolases"/>
    <property type="match status" value="1"/>
</dbReference>
<accession>H8MG45</accession>
<evidence type="ECO:0000256" key="9">
    <source>
        <dbReference type="SAM" id="Phobius"/>
    </source>
</evidence>
<dbReference type="PANTHER" id="PTHR43394">
    <property type="entry name" value="ATP-DEPENDENT PERMEASE MDL1, MITOCHONDRIAL"/>
    <property type="match status" value="1"/>
</dbReference>
<evidence type="ECO:0000256" key="1">
    <source>
        <dbReference type="ARBA" id="ARBA00004651"/>
    </source>
</evidence>
<dbReference type="FunFam" id="3.40.50.300:FF:000299">
    <property type="entry name" value="ABC transporter ATP-binding protein/permease"/>
    <property type="match status" value="1"/>
</dbReference>
<dbReference type="GO" id="GO:0005886">
    <property type="term" value="C:plasma membrane"/>
    <property type="evidence" value="ECO:0007669"/>
    <property type="project" value="UniProtKB-SubCell"/>
</dbReference>
<dbReference type="InterPro" id="IPR003593">
    <property type="entry name" value="AAA+_ATPase"/>
</dbReference>
<dbReference type="Gene3D" id="3.40.50.300">
    <property type="entry name" value="P-loop containing nucleotide triphosphate hydrolases"/>
    <property type="match status" value="1"/>
</dbReference>
<dbReference type="Gene3D" id="1.20.1560.10">
    <property type="entry name" value="ABC transporter type 1, transmembrane domain"/>
    <property type="match status" value="1"/>
</dbReference>
<feature type="transmembrane region" description="Helical" evidence="9">
    <location>
        <begin position="74"/>
        <end position="94"/>
    </location>
</feature>
<keyword evidence="7 9" id="KW-1133">Transmembrane helix</keyword>
<dbReference type="STRING" id="1144275.COCOR_00671"/>
<dbReference type="InterPro" id="IPR036640">
    <property type="entry name" value="ABC1_TM_sf"/>
</dbReference>
<keyword evidence="8 9" id="KW-0472">Membrane</keyword>
<keyword evidence="13" id="KW-1185">Reference proteome</keyword>
<dbReference type="InterPro" id="IPR027417">
    <property type="entry name" value="P-loop_NTPase"/>
</dbReference>
<feature type="domain" description="ABC transporter" evidence="10">
    <location>
        <begin position="352"/>
        <end position="586"/>
    </location>
</feature>
<proteinExistence type="predicted"/>
<feature type="transmembrane region" description="Helical" evidence="9">
    <location>
        <begin position="255"/>
        <end position="278"/>
    </location>
</feature>
<evidence type="ECO:0000313" key="13">
    <source>
        <dbReference type="Proteomes" id="UP000007587"/>
    </source>
</evidence>
<dbReference type="Pfam" id="PF00664">
    <property type="entry name" value="ABC_membrane"/>
    <property type="match status" value="1"/>
</dbReference>
<dbReference type="PROSITE" id="PS50893">
    <property type="entry name" value="ABC_TRANSPORTER_2"/>
    <property type="match status" value="1"/>
</dbReference>
<dbReference type="GO" id="GO:0015421">
    <property type="term" value="F:ABC-type oligopeptide transporter activity"/>
    <property type="evidence" value="ECO:0007669"/>
    <property type="project" value="TreeGrafter"/>
</dbReference>
<gene>
    <name evidence="12" type="primary">yknV</name>
    <name evidence="12" type="ordered locus">COCOR_00671</name>
</gene>
<dbReference type="RefSeq" id="WP_014393522.1">
    <property type="nucleotide sequence ID" value="NC_017030.1"/>
</dbReference>
<dbReference type="SMART" id="SM00382">
    <property type="entry name" value="AAA"/>
    <property type="match status" value="1"/>
</dbReference>
<keyword evidence="3" id="KW-1003">Cell membrane</keyword>
<evidence type="ECO:0000259" key="11">
    <source>
        <dbReference type="PROSITE" id="PS50929"/>
    </source>
</evidence>
<dbReference type="Proteomes" id="UP000007587">
    <property type="component" value="Chromosome"/>
</dbReference>
<dbReference type="PANTHER" id="PTHR43394:SF1">
    <property type="entry name" value="ATP-BINDING CASSETTE SUB-FAMILY B MEMBER 10, MITOCHONDRIAL"/>
    <property type="match status" value="1"/>
</dbReference>
<evidence type="ECO:0000256" key="3">
    <source>
        <dbReference type="ARBA" id="ARBA00022475"/>
    </source>
</evidence>
<dbReference type="GO" id="GO:0016887">
    <property type="term" value="F:ATP hydrolysis activity"/>
    <property type="evidence" value="ECO:0007669"/>
    <property type="project" value="InterPro"/>
</dbReference>
<reference evidence="13" key="2">
    <citation type="submission" date="2012-03" db="EMBL/GenBank/DDBJ databases">
        <title>Genome sequence of the fruiting myxobacterium Corallococcus coralloides DSM 2259.</title>
        <authorList>
            <person name="Huntley S."/>
            <person name="Zhang Y."/>
            <person name="Treuner-Lange A."/>
            <person name="Sensen C.W."/>
            <person name="Sogaard-Andersen L."/>
        </authorList>
    </citation>
    <scope>NUCLEOTIDE SEQUENCE [LARGE SCALE GENOMIC DNA]</scope>
    <source>
        <strain evidence="13">ATCC 25202 / DSM 2259 / NBRC 100086 / M2</strain>
    </source>
</reference>
<feature type="domain" description="ABC transmembrane type-1" evidence="11">
    <location>
        <begin position="38"/>
        <end position="319"/>
    </location>
</feature>
<keyword evidence="5" id="KW-0547">Nucleotide-binding</keyword>
<evidence type="ECO:0000256" key="2">
    <source>
        <dbReference type="ARBA" id="ARBA00022448"/>
    </source>
</evidence>
<organism evidence="12 13">
    <name type="scientific">Corallococcus coralloides (strain ATCC 25202 / DSM 2259 / NBRC 100086 / M2)</name>
    <name type="common">Myxococcus coralloides</name>
    <dbReference type="NCBI Taxonomy" id="1144275"/>
    <lineage>
        <taxon>Bacteria</taxon>
        <taxon>Pseudomonadati</taxon>
        <taxon>Myxococcota</taxon>
        <taxon>Myxococcia</taxon>
        <taxon>Myxococcales</taxon>
        <taxon>Cystobacterineae</taxon>
        <taxon>Myxococcaceae</taxon>
        <taxon>Corallococcus</taxon>
    </lineage>
</organism>
<dbReference type="PROSITE" id="PS50929">
    <property type="entry name" value="ABC_TM1F"/>
    <property type="match status" value="1"/>
</dbReference>
<dbReference type="KEGG" id="ccx:COCOR_00671"/>
<dbReference type="InterPro" id="IPR003439">
    <property type="entry name" value="ABC_transporter-like_ATP-bd"/>
</dbReference>
<feature type="transmembrane region" description="Helical" evidence="9">
    <location>
        <begin position="36"/>
        <end position="54"/>
    </location>
</feature>
<evidence type="ECO:0000313" key="12">
    <source>
        <dbReference type="EMBL" id="AFE11058.1"/>
    </source>
</evidence>
<dbReference type="OrthoDB" id="9772049at2"/>
<dbReference type="Pfam" id="PF00005">
    <property type="entry name" value="ABC_tran"/>
    <property type="match status" value="1"/>
</dbReference>
<dbReference type="EMBL" id="CP003389">
    <property type="protein sequence ID" value="AFE11058.1"/>
    <property type="molecule type" value="Genomic_DNA"/>
</dbReference>
<feature type="transmembrane region" description="Helical" evidence="9">
    <location>
        <begin position="175"/>
        <end position="194"/>
    </location>
</feature>
<evidence type="ECO:0000256" key="6">
    <source>
        <dbReference type="ARBA" id="ARBA00022840"/>
    </source>
</evidence>
<protein>
    <submittedName>
        <fullName evidence="12">ABC transporter related protein</fullName>
    </submittedName>
</protein>
<dbReference type="InterPro" id="IPR011527">
    <property type="entry name" value="ABC1_TM_dom"/>
</dbReference>
<dbReference type="CDD" id="cd07346">
    <property type="entry name" value="ABC_6TM_exporters"/>
    <property type="match status" value="1"/>
</dbReference>
<dbReference type="InParanoid" id="H8MG45"/>
<reference evidence="12 13" key="1">
    <citation type="journal article" date="2012" name="J. Bacteriol.">
        <title>Complete Genome Sequence of the Fruiting Myxobacterium Corallococcus coralloides DSM 2259.</title>
        <authorList>
            <person name="Huntley S."/>
            <person name="Zhang Y."/>
            <person name="Treuner-Lange A."/>
            <person name="Kneip S."/>
            <person name="Sensen C.W."/>
            <person name="Sogaard-Andersen L."/>
        </authorList>
    </citation>
    <scope>NUCLEOTIDE SEQUENCE [LARGE SCALE GENOMIC DNA]</scope>
    <source>
        <strain evidence="13">ATCC 25202 / DSM 2259 / NBRC 100086 / M2</strain>
    </source>
</reference>
<evidence type="ECO:0000256" key="5">
    <source>
        <dbReference type="ARBA" id="ARBA00022741"/>
    </source>
</evidence>
<dbReference type="SUPFAM" id="SSF90123">
    <property type="entry name" value="ABC transporter transmembrane region"/>
    <property type="match status" value="1"/>
</dbReference>
<comment type="subcellular location">
    <subcellularLocation>
        <location evidence="1">Cell membrane</location>
        <topology evidence="1">Multi-pass membrane protein</topology>
    </subcellularLocation>
</comment>
<sequence>MGDLLSGLRDLGHTRRRSDGELLRRILVHFKPHRRAVLAVAGAIVLGAMVETALPLLLARGVDWLQTAATPSKLLGLVGFILLATVTSWACHYVRQRETARIVGNVVLRLQQQAFAAVLRQDMSFFDTRKSGQIASYVTADTQAFASVITLGVNFLGQLVLVALVAAVLVHVHPALALAALGMSVLLIIAALGFRKLGRATTRQARSILATVNALVQESIRAILIAKNFRREERVYERFQQSNAQLYTVSLRQGFVFASIMPILNVLTGMGLGLVIYVGSRAVLSGDATAGQWFLATQLLGVLWLPLTEVASFWSQFQLGLAAAERVFDLLEQQPRVVQRGDRLPPRFTGRIEFKNVRFGYGSQADVFQGLDLVVSAGEKVGLVGHTGSGKTSLTRLLARFYEFSEGEVLVDGHDVREFELGAYRRQLGIVPQHPMLLNGTILDNIRYVRPEATEQEVAAITASIGAGQWMAAFPDGLATAVGENGRNLSLGQRQLVALARVLLLDPAIVILDEATASVDPLTEVQIHESLRSVLAGRTAVVIAHRLSTVRGLDRIVALRQGHIIEQGTHDGLLAQGGYYAELYEKFYRHQEVHYEPPAA</sequence>
<dbReference type="HOGENOM" id="CLU_000604_84_4_7"/>
<dbReference type="PROSITE" id="PS00211">
    <property type="entry name" value="ABC_TRANSPORTER_1"/>
    <property type="match status" value="1"/>
</dbReference>
<evidence type="ECO:0000256" key="8">
    <source>
        <dbReference type="ARBA" id="ARBA00023136"/>
    </source>
</evidence>
<keyword evidence="2" id="KW-0813">Transport</keyword>
<dbReference type="AlphaFoldDB" id="H8MG45"/>
<dbReference type="InterPro" id="IPR017871">
    <property type="entry name" value="ABC_transporter-like_CS"/>
</dbReference>
<evidence type="ECO:0000259" key="10">
    <source>
        <dbReference type="PROSITE" id="PS50893"/>
    </source>
</evidence>
<keyword evidence="6" id="KW-0067">ATP-binding</keyword>
<evidence type="ECO:0000256" key="7">
    <source>
        <dbReference type="ARBA" id="ARBA00022989"/>
    </source>
</evidence>
<dbReference type="InterPro" id="IPR039421">
    <property type="entry name" value="Type_1_exporter"/>
</dbReference>
<keyword evidence="4 9" id="KW-0812">Transmembrane</keyword>